<evidence type="ECO:0000256" key="3">
    <source>
        <dbReference type="ARBA" id="ARBA00022618"/>
    </source>
</evidence>
<dbReference type="Gene3D" id="6.10.250.660">
    <property type="match status" value="1"/>
</dbReference>
<keyword evidence="6" id="KW-0131">Cell cycle</keyword>
<dbReference type="GO" id="GO:0051301">
    <property type="term" value="P:cell division"/>
    <property type="evidence" value="ECO:0007669"/>
    <property type="project" value="UniProtKB-KW"/>
</dbReference>
<feature type="compositionally biased region" description="Polar residues" evidence="7">
    <location>
        <begin position="68"/>
        <end position="86"/>
    </location>
</feature>
<sequence>MGSQTEGRFVMELKLDSKKILEKEFKTAMRGYKQEEVDLFLDDVIQDYETFKKEIAQLTEENERLKASASTSQHRTSAPTPQPTNFDILQRLSNLERQVFGSKLSDN</sequence>
<evidence type="ECO:0000256" key="2">
    <source>
        <dbReference type="ARBA" id="ARBA00022490"/>
    </source>
</evidence>
<keyword evidence="2" id="KW-0963">Cytoplasm</keyword>
<feature type="region of interest" description="Disordered" evidence="7">
    <location>
        <begin position="62"/>
        <end position="86"/>
    </location>
</feature>
<evidence type="ECO:0000256" key="6">
    <source>
        <dbReference type="ARBA" id="ARBA00023306"/>
    </source>
</evidence>
<dbReference type="InterPro" id="IPR011229">
    <property type="entry name" value="Cell_cycle_GpsB"/>
</dbReference>
<protein>
    <submittedName>
        <fullName evidence="8">DivIVA domain protein</fullName>
    </submittedName>
</protein>
<evidence type="ECO:0000313" key="9">
    <source>
        <dbReference type="Proteomes" id="UP000005316"/>
    </source>
</evidence>
<dbReference type="eggNOG" id="COG3599">
    <property type="taxonomic scope" value="Bacteria"/>
</dbReference>
<dbReference type="PANTHER" id="PTHR35794:SF1">
    <property type="entry name" value="CELL CYCLE PROTEIN GPSB"/>
    <property type="match status" value="1"/>
</dbReference>
<dbReference type="NCBIfam" id="NF010725">
    <property type="entry name" value="PRK14127.1"/>
    <property type="match status" value="1"/>
</dbReference>
<keyword evidence="3" id="KW-0132">Cell division</keyword>
<dbReference type="EMBL" id="AFPZ01000011">
    <property type="protein sequence ID" value="EGQ27651.1"/>
    <property type="molecule type" value="Genomic_DNA"/>
</dbReference>
<dbReference type="AlphaFoldDB" id="F9DNL7"/>
<dbReference type="Pfam" id="PF05103">
    <property type="entry name" value="DivIVA"/>
    <property type="match status" value="1"/>
</dbReference>
<dbReference type="Proteomes" id="UP000005316">
    <property type="component" value="Unassembled WGS sequence"/>
</dbReference>
<keyword evidence="4" id="KW-0133">Cell shape</keyword>
<evidence type="ECO:0000313" key="8">
    <source>
        <dbReference type="EMBL" id="EGQ27651.1"/>
    </source>
</evidence>
<gene>
    <name evidence="8" type="ORF">HMPREF9372_0397</name>
</gene>
<evidence type="ECO:0000256" key="4">
    <source>
        <dbReference type="ARBA" id="ARBA00022960"/>
    </source>
</evidence>
<proteinExistence type="predicted"/>
<dbReference type="InterPro" id="IPR007793">
    <property type="entry name" value="DivIVA_fam"/>
</dbReference>
<dbReference type="STRING" id="759851.SAMN04244570_0555"/>
<comment type="caution">
    <text evidence="8">The sequence shown here is derived from an EMBL/GenBank/DDBJ whole genome shotgun (WGS) entry which is preliminary data.</text>
</comment>
<evidence type="ECO:0000256" key="5">
    <source>
        <dbReference type="ARBA" id="ARBA00023054"/>
    </source>
</evidence>
<dbReference type="PIRSF" id="PIRSF029938">
    <property type="entry name" value="UCP029938"/>
    <property type="match status" value="1"/>
</dbReference>
<dbReference type="GO" id="GO:0005737">
    <property type="term" value="C:cytoplasm"/>
    <property type="evidence" value="ECO:0007669"/>
    <property type="project" value="UniProtKB-SubCell"/>
</dbReference>
<dbReference type="HOGENOM" id="CLU_140309_1_0_9"/>
<dbReference type="GO" id="GO:0008360">
    <property type="term" value="P:regulation of cell shape"/>
    <property type="evidence" value="ECO:0007669"/>
    <property type="project" value="UniProtKB-KW"/>
</dbReference>
<dbReference type="NCBIfam" id="TIGR03544">
    <property type="entry name" value="DivI1A_domain"/>
    <property type="match status" value="1"/>
</dbReference>
<dbReference type="PANTHER" id="PTHR35794">
    <property type="entry name" value="CELL DIVISION PROTEIN DIVIVA"/>
    <property type="match status" value="1"/>
</dbReference>
<evidence type="ECO:0000256" key="1">
    <source>
        <dbReference type="ARBA" id="ARBA00004496"/>
    </source>
</evidence>
<dbReference type="InterPro" id="IPR019933">
    <property type="entry name" value="DivIVA_domain"/>
</dbReference>
<organism evidence="8 9">
    <name type="scientific">Sporosarcina newyorkensis 2681</name>
    <dbReference type="NCBI Taxonomy" id="1027292"/>
    <lineage>
        <taxon>Bacteria</taxon>
        <taxon>Bacillati</taxon>
        <taxon>Bacillota</taxon>
        <taxon>Bacilli</taxon>
        <taxon>Bacillales</taxon>
        <taxon>Caryophanaceae</taxon>
        <taxon>Sporosarcina</taxon>
    </lineage>
</organism>
<keyword evidence="5" id="KW-0175">Coiled coil</keyword>
<comment type="subcellular location">
    <subcellularLocation>
        <location evidence="1">Cytoplasm</location>
    </subcellularLocation>
</comment>
<reference evidence="8 9" key="1">
    <citation type="submission" date="2011-04" db="EMBL/GenBank/DDBJ databases">
        <authorList>
            <person name="Muzny D."/>
            <person name="Qin X."/>
            <person name="Deng J."/>
            <person name="Jiang H."/>
            <person name="Liu Y."/>
            <person name="Qu J."/>
            <person name="Song X.-Z."/>
            <person name="Zhang L."/>
            <person name="Thornton R."/>
            <person name="Coyle M."/>
            <person name="Francisco L."/>
            <person name="Jackson L."/>
            <person name="Javaid M."/>
            <person name="Korchina V."/>
            <person name="Kovar C."/>
            <person name="Mata R."/>
            <person name="Mathew T."/>
            <person name="Ngo R."/>
            <person name="Nguyen L."/>
            <person name="Nguyen N."/>
            <person name="Okwuonu G."/>
            <person name="Ongeri F."/>
            <person name="Pham C."/>
            <person name="Simmons D."/>
            <person name="Wilczek-Boney K."/>
            <person name="Hale W."/>
            <person name="Jakkamsetti A."/>
            <person name="Pham P."/>
            <person name="Ruth R."/>
            <person name="San Lucas F."/>
            <person name="Warren J."/>
            <person name="Zhang J."/>
            <person name="Zhao Z."/>
            <person name="Zhou C."/>
            <person name="Zhu D."/>
            <person name="Lee S."/>
            <person name="Bess C."/>
            <person name="Blankenburg K."/>
            <person name="Forbes L."/>
            <person name="Fu Q."/>
            <person name="Gubbala S."/>
            <person name="Hirani K."/>
            <person name="Jayaseelan J.C."/>
            <person name="Lara F."/>
            <person name="Munidasa M."/>
            <person name="Palculict T."/>
            <person name="Patil S."/>
            <person name="Pu L.-L."/>
            <person name="Saada N."/>
            <person name="Tang L."/>
            <person name="Weissenberger G."/>
            <person name="Zhu Y."/>
            <person name="Hemphill L."/>
            <person name="Shang Y."/>
            <person name="Youmans B."/>
            <person name="Ayvaz T."/>
            <person name="Ross M."/>
            <person name="Santibanez J."/>
            <person name="Aqrawi P."/>
            <person name="Gross S."/>
            <person name="Joshi V."/>
            <person name="Fowler G."/>
            <person name="Nazareth L."/>
            <person name="Reid J."/>
            <person name="Worley K."/>
            <person name="Petrosino J."/>
            <person name="Highlander S."/>
            <person name="Gibbs R."/>
        </authorList>
    </citation>
    <scope>NUCLEOTIDE SEQUENCE [LARGE SCALE GENOMIC DNA]</scope>
    <source>
        <strain evidence="8 9">2681</strain>
    </source>
</reference>
<name>F9DNL7_9BACL</name>
<accession>F9DNL7</accession>
<evidence type="ECO:0000256" key="7">
    <source>
        <dbReference type="SAM" id="MobiDB-lite"/>
    </source>
</evidence>